<evidence type="ECO:0000313" key="1">
    <source>
        <dbReference type="EMBL" id="KHJ34214.1"/>
    </source>
</evidence>
<keyword evidence="2" id="KW-1185">Reference proteome</keyword>
<name>A0A0B1PC30_UNCNE</name>
<organism evidence="1 2">
    <name type="scientific">Uncinula necator</name>
    <name type="common">Grape powdery mildew</name>
    <dbReference type="NCBI Taxonomy" id="52586"/>
    <lineage>
        <taxon>Eukaryota</taxon>
        <taxon>Fungi</taxon>
        <taxon>Dikarya</taxon>
        <taxon>Ascomycota</taxon>
        <taxon>Pezizomycotina</taxon>
        <taxon>Leotiomycetes</taxon>
        <taxon>Erysiphales</taxon>
        <taxon>Erysiphaceae</taxon>
        <taxon>Erysiphe</taxon>
    </lineage>
</organism>
<dbReference type="HOGENOM" id="CLU_1235840_0_0_1"/>
<evidence type="ECO:0008006" key="3">
    <source>
        <dbReference type="Google" id="ProtNLM"/>
    </source>
</evidence>
<proteinExistence type="predicted"/>
<dbReference type="Proteomes" id="UP000030854">
    <property type="component" value="Unassembled WGS sequence"/>
</dbReference>
<accession>A0A0B1PC30</accession>
<comment type="caution">
    <text evidence="1">The sequence shown here is derived from an EMBL/GenBank/DDBJ whole genome shotgun (WGS) entry which is preliminary data.</text>
</comment>
<sequence>MKQILKDHKVVYTPAPSGTKRATGMVEKSNDLLEMILKKQFKKKSWPLYLNKGVYELSWRVIKHFGFSLYEILLGHQRSSTLEFKFPSLKRSKYTSEIIEFDWHQIQDPEEVEKHKDAVIHHVAIMETLRSDVERKDDWRRQVQKDRHDIGISQEIIFTSGSLVMLYDHAKAKMKLHASYRDPFVVIGFAGSHNKSYILRQVKGQKIKYLLRHCGKYRLRICLS</sequence>
<protein>
    <recommendedName>
        <fullName evidence="3">Integrase catalytic domain-containing protein</fullName>
    </recommendedName>
</protein>
<evidence type="ECO:0000313" key="2">
    <source>
        <dbReference type="Proteomes" id="UP000030854"/>
    </source>
</evidence>
<reference evidence="1 2" key="1">
    <citation type="journal article" date="2014" name="BMC Genomics">
        <title>Adaptive genomic structural variation in the grape powdery mildew pathogen, Erysiphe necator.</title>
        <authorList>
            <person name="Jones L."/>
            <person name="Riaz S."/>
            <person name="Morales-Cruz A."/>
            <person name="Amrine K.C."/>
            <person name="McGuire B."/>
            <person name="Gubler W.D."/>
            <person name="Walker M.A."/>
            <person name="Cantu D."/>
        </authorList>
    </citation>
    <scope>NUCLEOTIDE SEQUENCE [LARGE SCALE GENOMIC DNA]</scope>
    <source>
        <strain evidence="2">c</strain>
    </source>
</reference>
<dbReference type="EMBL" id="JNVN01000989">
    <property type="protein sequence ID" value="KHJ34214.1"/>
    <property type="molecule type" value="Genomic_DNA"/>
</dbReference>
<gene>
    <name evidence="1" type="ORF">EV44_g3473</name>
</gene>
<dbReference type="AlphaFoldDB" id="A0A0B1PC30"/>